<feature type="transmembrane region" description="Helical" evidence="7">
    <location>
        <begin position="223"/>
        <end position="252"/>
    </location>
</feature>
<feature type="region of interest" description="Disordered" evidence="8">
    <location>
        <begin position="1"/>
        <end position="78"/>
    </location>
</feature>
<feature type="transmembrane region" description="Helical" evidence="7">
    <location>
        <begin position="180"/>
        <end position="203"/>
    </location>
</feature>
<keyword evidence="2 7" id="KW-0813">Transport</keyword>
<dbReference type="PANTHER" id="PTHR43227">
    <property type="entry name" value="BLL4140 PROTEIN"/>
    <property type="match status" value="1"/>
</dbReference>
<feature type="domain" description="ABC transmembrane type-1" evidence="9">
    <location>
        <begin position="144"/>
        <end position="355"/>
    </location>
</feature>
<dbReference type="GeneID" id="40833211"/>
<dbReference type="RefSeq" id="WP_244529723.1">
    <property type="nucleotide sequence ID" value="NZ_FNHI01000025.1"/>
</dbReference>
<dbReference type="STRING" id="1196353.SAMN05444921_12543"/>
<keyword evidence="11" id="KW-1185">Reference proteome</keyword>
<dbReference type="CDD" id="cd06261">
    <property type="entry name" value="TM_PBP2"/>
    <property type="match status" value="1"/>
</dbReference>
<comment type="subcellular location">
    <subcellularLocation>
        <location evidence="1 7">Cell membrane</location>
        <topology evidence="1 7">Multi-pass membrane protein</topology>
    </subcellularLocation>
</comment>
<evidence type="ECO:0000256" key="1">
    <source>
        <dbReference type="ARBA" id="ARBA00004651"/>
    </source>
</evidence>
<feature type="transmembrane region" description="Helical" evidence="7">
    <location>
        <begin position="334"/>
        <end position="356"/>
    </location>
</feature>
<evidence type="ECO:0000259" key="9">
    <source>
        <dbReference type="PROSITE" id="PS50928"/>
    </source>
</evidence>
<dbReference type="Proteomes" id="UP000199063">
    <property type="component" value="Unassembled WGS sequence"/>
</dbReference>
<dbReference type="InterPro" id="IPR050809">
    <property type="entry name" value="UgpAE/MalFG_permease"/>
</dbReference>
<evidence type="ECO:0000256" key="4">
    <source>
        <dbReference type="ARBA" id="ARBA00022692"/>
    </source>
</evidence>
<dbReference type="SUPFAM" id="SSF161098">
    <property type="entry name" value="MetI-like"/>
    <property type="match status" value="1"/>
</dbReference>
<evidence type="ECO:0000256" key="2">
    <source>
        <dbReference type="ARBA" id="ARBA00022448"/>
    </source>
</evidence>
<keyword evidence="5 7" id="KW-1133">Transmembrane helix</keyword>
<evidence type="ECO:0000256" key="6">
    <source>
        <dbReference type="ARBA" id="ARBA00023136"/>
    </source>
</evidence>
<evidence type="ECO:0000256" key="3">
    <source>
        <dbReference type="ARBA" id="ARBA00022475"/>
    </source>
</evidence>
<name>A0A1H0ATU0_9ACTN</name>
<evidence type="ECO:0000313" key="11">
    <source>
        <dbReference type="Proteomes" id="UP000199063"/>
    </source>
</evidence>
<keyword evidence="4 7" id="KW-0812">Transmembrane</keyword>
<protein>
    <submittedName>
        <fullName evidence="10">N,N'-diacetylchitobiose transport system permease protein</fullName>
    </submittedName>
</protein>
<dbReference type="PROSITE" id="PS50928">
    <property type="entry name" value="ABC_TM1"/>
    <property type="match status" value="1"/>
</dbReference>
<organism evidence="10 11">
    <name type="scientific">Streptomyces wuyuanensis</name>
    <dbReference type="NCBI Taxonomy" id="1196353"/>
    <lineage>
        <taxon>Bacteria</taxon>
        <taxon>Bacillati</taxon>
        <taxon>Actinomycetota</taxon>
        <taxon>Actinomycetes</taxon>
        <taxon>Kitasatosporales</taxon>
        <taxon>Streptomycetaceae</taxon>
        <taxon>Streptomyces</taxon>
    </lineage>
</organism>
<evidence type="ECO:0000256" key="8">
    <source>
        <dbReference type="SAM" id="MobiDB-lite"/>
    </source>
</evidence>
<evidence type="ECO:0000256" key="5">
    <source>
        <dbReference type="ARBA" id="ARBA00022989"/>
    </source>
</evidence>
<comment type="similarity">
    <text evidence="7">Belongs to the binding-protein-dependent transport system permease family.</text>
</comment>
<dbReference type="InterPro" id="IPR035906">
    <property type="entry name" value="MetI-like_sf"/>
</dbReference>
<dbReference type="PANTHER" id="PTHR43227:SF8">
    <property type="entry name" value="DIACETYLCHITOBIOSE UPTAKE SYSTEM PERMEASE PROTEIN DASB"/>
    <property type="match status" value="1"/>
</dbReference>
<feature type="transmembrane region" description="Helical" evidence="7">
    <location>
        <begin position="140"/>
        <end position="168"/>
    </location>
</feature>
<reference evidence="11" key="1">
    <citation type="submission" date="2016-10" db="EMBL/GenBank/DDBJ databases">
        <authorList>
            <person name="Varghese N."/>
            <person name="Submissions S."/>
        </authorList>
    </citation>
    <scope>NUCLEOTIDE SEQUENCE [LARGE SCALE GENOMIC DNA]</scope>
    <source>
        <strain evidence="11">CGMCC 4.7042</strain>
    </source>
</reference>
<dbReference type="EMBL" id="FNHI01000025">
    <property type="protein sequence ID" value="SDN36755.1"/>
    <property type="molecule type" value="Genomic_DNA"/>
</dbReference>
<proteinExistence type="inferred from homology"/>
<dbReference type="InterPro" id="IPR000515">
    <property type="entry name" value="MetI-like"/>
</dbReference>
<evidence type="ECO:0000313" key="10">
    <source>
        <dbReference type="EMBL" id="SDN36755.1"/>
    </source>
</evidence>
<dbReference type="GO" id="GO:0055085">
    <property type="term" value="P:transmembrane transport"/>
    <property type="evidence" value="ECO:0007669"/>
    <property type="project" value="InterPro"/>
</dbReference>
<feature type="transmembrane region" description="Helical" evidence="7">
    <location>
        <begin position="83"/>
        <end position="102"/>
    </location>
</feature>
<feature type="compositionally biased region" description="Low complexity" evidence="8">
    <location>
        <begin position="20"/>
        <end position="37"/>
    </location>
</feature>
<feature type="compositionally biased region" description="Basic residues" evidence="8">
    <location>
        <begin position="66"/>
        <end position="75"/>
    </location>
</feature>
<dbReference type="AlphaFoldDB" id="A0A1H0ATU0"/>
<dbReference type="Gene3D" id="1.10.3720.10">
    <property type="entry name" value="MetI-like"/>
    <property type="match status" value="1"/>
</dbReference>
<evidence type="ECO:0000256" key="7">
    <source>
        <dbReference type="RuleBase" id="RU363032"/>
    </source>
</evidence>
<accession>A0A1H0ATU0</accession>
<sequence>MKRTASGPQTPEPAADRAGAEPASSSASCPDPSASDPEGGGSATARVPAPRPGAGLDAGTETGRAAGRKPPRRPGAHGGRTPWIYLAPALVVLGGLLVYPIYQLGLISFLEYTQAQVSGGEPTSFQGFANYTALFSDGQFWQVLLATVVFAATCVLATLAVGCALAVLLTRVRALPRLALMLAALGAWATPAVTGSTVWVFLFDPDFGPVNKVLGLGDFSWTYGRYSAFALVLFEVVWCSFPFVMVTVYAGIRAIPSEVLEAASLDGASQWRTWRSVTAPMLRPILVVVTIQSVIWDFKVFTQIYVMTNGGGIAGQNLVLNVYAYQKAFASSQYGLGSAIGVVMLLILLAVTLVYLRLLRRQGEEL</sequence>
<dbReference type="GO" id="GO:0005886">
    <property type="term" value="C:plasma membrane"/>
    <property type="evidence" value="ECO:0007669"/>
    <property type="project" value="UniProtKB-SubCell"/>
</dbReference>
<keyword evidence="3" id="KW-1003">Cell membrane</keyword>
<gene>
    <name evidence="10" type="ORF">SAMN05444921_12543</name>
</gene>
<keyword evidence="6 7" id="KW-0472">Membrane</keyword>
<dbReference type="Pfam" id="PF00528">
    <property type="entry name" value="BPD_transp_1"/>
    <property type="match status" value="1"/>
</dbReference>